<accession>A0A917HZI5</accession>
<dbReference type="Proteomes" id="UP000633278">
    <property type="component" value="Unassembled WGS sequence"/>
</dbReference>
<dbReference type="AlphaFoldDB" id="A0A917HZI5"/>
<keyword evidence="2" id="KW-1185">Reference proteome</keyword>
<comment type="caution">
    <text evidence="1">The sequence shown here is derived from an EMBL/GenBank/DDBJ whole genome shotgun (WGS) entry which is preliminary data.</text>
</comment>
<dbReference type="EMBL" id="BMJW01000002">
    <property type="protein sequence ID" value="GGG97705.1"/>
    <property type="molecule type" value="Genomic_DNA"/>
</dbReference>
<dbReference type="RefSeq" id="WP_188598671.1">
    <property type="nucleotide sequence ID" value="NZ_BMJW01000002.1"/>
</dbReference>
<evidence type="ECO:0000313" key="1">
    <source>
        <dbReference type="EMBL" id="GGG97705.1"/>
    </source>
</evidence>
<reference evidence="1" key="1">
    <citation type="journal article" date="2014" name="Int. J. Syst. Evol. Microbiol.">
        <title>Complete genome sequence of Corynebacterium casei LMG S-19264T (=DSM 44701T), isolated from a smear-ripened cheese.</title>
        <authorList>
            <consortium name="US DOE Joint Genome Institute (JGI-PGF)"/>
            <person name="Walter F."/>
            <person name="Albersmeier A."/>
            <person name="Kalinowski J."/>
            <person name="Ruckert C."/>
        </authorList>
    </citation>
    <scope>NUCLEOTIDE SEQUENCE</scope>
    <source>
        <strain evidence="1">CGMCC 1.15763</strain>
    </source>
</reference>
<protein>
    <submittedName>
        <fullName evidence="1">Uncharacterized protein</fullName>
    </submittedName>
</protein>
<dbReference type="SUPFAM" id="SSF159501">
    <property type="entry name" value="EreA/ChaN-like"/>
    <property type="match status" value="1"/>
</dbReference>
<gene>
    <name evidence="1" type="ORF">GCM10011416_14680</name>
</gene>
<name>A0A917HZI5_9FLAO</name>
<organism evidence="1 2">
    <name type="scientific">Polaribacter pacificus</name>
    <dbReference type="NCBI Taxonomy" id="1775173"/>
    <lineage>
        <taxon>Bacteria</taxon>
        <taxon>Pseudomonadati</taxon>
        <taxon>Bacteroidota</taxon>
        <taxon>Flavobacteriia</taxon>
        <taxon>Flavobacteriales</taxon>
        <taxon>Flavobacteriaceae</taxon>
    </lineage>
</organism>
<sequence length="410" mass="46480">MNSKKKSIILLIASLLLTLLFSCKESKIEFKKIDFVSDYKFSHEIEEKLLKDTIPWKHQLSAADYATKGDYKNALVQWDLAMGARESNYTSSQIDSINNKYTKVNALDYIVEQAKKTQVVIINEAHHNSYHRVFTKSLLQQLYDNGYTNLGLEALGTGAYLDNGLQQRKYPILETGFYTKDPQFGDMIRTALEIGYTLFAYEDMGKGNGKPREIAQAKNIQKVIDSKPGEKFLIHCGFDHALEGVHRSWEKAMAGRLTEYTGINPLTINQVLYSEKSDPKFNHPFLKAVSNSESSVLIDQNNQVFKYDRGDAWSDIAVFHPNTTYTNNRPNWLFTTSSRPVSVTLKDLQIAFPVMVLAFKKGEDLNKAVPMDITEVENKTVSWALGLKGGDYTIVLTNGEESVKFEYTVN</sequence>
<proteinExistence type="predicted"/>
<evidence type="ECO:0000313" key="2">
    <source>
        <dbReference type="Proteomes" id="UP000633278"/>
    </source>
</evidence>
<dbReference type="PROSITE" id="PS51257">
    <property type="entry name" value="PROKAR_LIPOPROTEIN"/>
    <property type="match status" value="1"/>
</dbReference>
<reference evidence="1" key="2">
    <citation type="submission" date="2020-09" db="EMBL/GenBank/DDBJ databases">
        <authorList>
            <person name="Sun Q."/>
            <person name="Zhou Y."/>
        </authorList>
    </citation>
    <scope>NUCLEOTIDE SEQUENCE</scope>
    <source>
        <strain evidence="1">CGMCC 1.15763</strain>
    </source>
</reference>